<evidence type="ECO:0000256" key="7">
    <source>
        <dbReference type="ARBA" id="ARBA00023242"/>
    </source>
</evidence>
<comment type="caution">
    <text evidence="10">The sequence shown here is derived from an EMBL/GenBank/DDBJ whole genome shotgun (WGS) entry which is preliminary data.</text>
</comment>
<accession>A0A833QPK9</accession>
<feature type="region of interest" description="Disordered" evidence="8">
    <location>
        <begin position="522"/>
        <end position="543"/>
    </location>
</feature>
<evidence type="ECO:0000313" key="10">
    <source>
        <dbReference type="EMBL" id="KAF3323331.1"/>
    </source>
</evidence>
<evidence type="ECO:0000256" key="2">
    <source>
        <dbReference type="ARBA" id="ARBA00005748"/>
    </source>
</evidence>
<organism evidence="10 11">
    <name type="scientific">Carex littledalei</name>
    <dbReference type="NCBI Taxonomy" id="544730"/>
    <lineage>
        <taxon>Eukaryota</taxon>
        <taxon>Viridiplantae</taxon>
        <taxon>Streptophyta</taxon>
        <taxon>Embryophyta</taxon>
        <taxon>Tracheophyta</taxon>
        <taxon>Spermatophyta</taxon>
        <taxon>Magnoliopsida</taxon>
        <taxon>Liliopsida</taxon>
        <taxon>Poales</taxon>
        <taxon>Cyperaceae</taxon>
        <taxon>Cyperoideae</taxon>
        <taxon>Cariceae</taxon>
        <taxon>Carex</taxon>
        <taxon>Carex subgen. Euthyceras</taxon>
    </lineage>
</organism>
<keyword evidence="7" id="KW-0539">Nucleus</keyword>
<feature type="region of interest" description="Disordered" evidence="8">
    <location>
        <begin position="476"/>
        <end position="500"/>
    </location>
</feature>
<dbReference type="Proteomes" id="UP000623129">
    <property type="component" value="Unassembled WGS sequence"/>
</dbReference>
<reference evidence="10" key="1">
    <citation type="submission" date="2020-01" db="EMBL/GenBank/DDBJ databases">
        <title>Genome sequence of Kobresia littledalei, the first chromosome-level genome in the family Cyperaceae.</title>
        <authorList>
            <person name="Qu G."/>
        </authorList>
    </citation>
    <scope>NUCLEOTIDE SEQUENCE</scope>
    <source>
        <strain evidence="10">C.B.Clarke</strain>
        <tissue evidence="10">Leaf</tissue>
    </source>
</reference>
<evidence type="ECO:0000256" key="5">
    <source>
        <dbReference type="ARBA" id="ARBA00022989"/>
    </source>
</evidence>
<keyword evidence="4" id="KW-0732">Signal</keyword>
<proteinExistence type="inferred from homology"/>
<sequence>MRGRDWWQIGCEGGTGGFMVEASDRWWGVTGGGKRGRLVALSNKVSFSNFLTATPPPLEMHRFLLLFSLLLLSSSAPLSFSVEFTVDSHPSRLVLPIGEFLEGSPGSRPSAKLTCNRVHIRGYSRLHYLSKYANAFKIGLSVSESDAIFRLQTIELCLHRNASIEVGMCPASRWQKLSKSSWVQSISPYEHRILDIRMPPDPSRTIELTTSEDFLLHRVIFLIVGVMMMLLAHTLSESLVFYYGGAMTIGIVLVVLIVLFQGMKMLPTGRKSSLAIFMYSSVVGVATFLLHYLSGFVRALLIEMGIGEDLHIPLGTFLLLGLLLVGAWFGYWSVRKLVLTEEGSIDSSVAYFVEWSILIVSAITILQSSLDIILSSMALALSFVVLAISRTEGKLRFLHRVFRKIFKTTKRTVETLSPSKYSYSQYSSMLHSPETEPTDLYGSYLRRASFRSPSSGLKKPIRKPAGEETYYSSFHDTPERKQFSKEEWESFTKENTDRGMKELVSSPEFSKWALENADRISVTPREKNSSQKTKQRQHLFSWF</sequence>
<feature type="transmembrane region" description="Helical" evidence="9">
    <location>
        <begin position="344"/>
        <end position="366"/>
    </location>
</feature>
<dbReference type="GO" id="GO:0005637">
    <property type="term" value="C:nuclear inner membrane"/>
    <property type="evidence" value="ECO:0007669"/>
    <property type="project" value="UniProtKB-SubCell"/>
</dbReference>
<dbReference type="Pfam" id="PF10225">
    <property type="entry name" value="NEMP"/>
    <property type="match status" value="1"/>
</dbReference>
<keyword evidence="6 9" id="KW-0472">Membrane</keyword>
<name>A0A833QPK9_9POAL</name>
<evidence type="ECO:0000256" key="4">
    <source>
        <dbReference type="ARBA" id="ARBA00022729"/>
    </source>
</evidence>
<feature type="transmembrane region" description="Helical" evidence="9">
    <location>
        <begin position="241"/>
        <end position="260"/>
    </location>
</feature>
<feature type="transmembrane region" description="Helical" evidence="9">
    <location>
        <begin position="372"/>
        <end position="389"/>
    </location>
</feature>
<comment type="subcellular location">
    <subcellularLocation>
        <location evidence="1">Nucleus inner membrane</location>
        <topology evidence="1">Multi-pass membrane protein</topology>
        <orientation evidence="1">Nucleoplasmic side</orientation>
    </subcellularLocation>
</comment>
<comment type="similarity">
    <text evidence="2">Belongs to the NEMP family.</text>
</comment>
<dbReference type="EMBL" id="SWLB01000023">
    <property type="protein sequence ID" value="KAF3323331.1"/>
    <property type="molecule type" value="Genomic_DNA"/>
</dbReference>
<protein>
    <submittedName>
        <fullName evidence="10">Transmembrane protein 194A isoform X2</fullName>
    </submittedName>
</protein>
<evidence type="ECO:0000313" key="11">
    <source>
        <dbReference type="Proteomes" id="UP000623129"/>
    </source>
</evidence>
<dbReference type="AlphaFoldDB" id="A0A833QPK9"/>
<keyword evidence="5 9" id="KW-1133">Transmembrane helix</keyword>
<evidence type="ECO:0000256" key="6">
    <source>
        <dbReference type="ARBA" id="ARBA00023136"/>
    </source>
</evidence>
<keyword evidence="11" id="KW-1185">Reference proteome</keyword>
<evidence type="ECO:0000256" key="8">
    <source>
        <dbReference type="SAM" id="MobiDB-lite"/>
    </source>
</evidence>
<feature type="transmembrane region" description="Helical" evidence="9">
    <location>
        <begin position="272"/>
        <end position="292"/>
    </location>
</feature>
<dbReference type="PANTHER" id="PTHR31587:SF4">
    <property type="entry name" value="TRANSMEMBRANE PROTEIN (DUF2215)"/>
    <property type="match status" value="1"/>
</dbReference>
<dbReference type="InterPro" id="IPR019358">
    <property type="entry name" value="NEMP_fam"/>
</dbReference>
<dbReference type="OrthoDB" id="1890267at2759"/>
<keyword evidence="3 9" id="KW-0812">Transmembrane</keyword>
<evidence type="ECO:0000256" key="1">
    <source>
        <dbReference type="ARBA" id="ARBA00004575"/>
    </source>
</evidence>
<feature type="transmembrane region" description="Helical" evidence="9">
    <location>
        <begin position="312"/>
        <end position="332"/>
    </location>
</feature>
<dbReference type="PANTHER" id="PTHR31587">
    <property type="entry name" value="TRANSMEMBRANE PROTEIN (DUF2215)"/>
    <property type="match status" value="1"/>
</dbReference>
<feature type="transmembrane region" description="Helical" evidence="9">
    <location>
        <begin position="214"/>
        <end position="235"/>
    </location>
</feature>
<gene>
    <name evidence="10" type="ORF">FCM35_KLT12062</name>
</gene>
<evidence type="ECO:0000256" key="9">
    <source>
        <dbReference type="SAM" id="Phobius"/>
    </source>
</evidence>
<evidence type="ECO:0000256" key="3">
    <source>
        <dbReference type="ARBA" id="ARBA00022692"/>
    </source>
</evidence>